<reference evidence="2 3" key="1">
    <citation type="submission" date="2024-01" db="EMBL/GenBank/DDBJ databases">
        <title>Niabella digestum sp. nov., isolated from waste digestion system.</title>
        <authorList>
            <person name="Zhang L."/>
        </authorList>
    </citation>
    <scope>NUCLEOTIDE SEQUENCE [LARGE SCALE GENOMIC DNA]</scope>
    <source>
        <strain evidence="2 3">A18</strain>
    </source>
</reference>
<dbReference type="PANTHER" id="PTHR45947">
    <property type="entry name" value="SULFOQUINOVOSYL TRANSFERASE SQD2"/>
    <property type="match status" value="1"/>
</dbReference>
<keyword evidence="2" id="KW-0808">Transferase</keyword>
<name>A0ABU7RFK5_9BACT</name>
<dbReference type="PANTHER" id="PTHR45947:SF3">
    <property type="entry name" value="SULFOQUINOVOSYL TRANSFERASE SQD2"/>
    <property type="match status" value="1"/>
</dbReference>
<evidence type="ECO:0000259" key="1">
    <source>
        <dbReference type="Pfam" id="PF00534"/>
    </source>
</evidence>
<accession>A0ABU7RFK5</accession>
<dbReference type="SUPFAM" id="SSF53756">
    <property type="entry name" value="UDP-Glycosyltransferase/glycogen phosphorylase"/>
    <property type="match status" value="1"/>
</dbReference>
<comment type="caution">
    <text evidence="2">The sequence shown here is derived from an EMBL/GenBank/DDBJ whole genome shotgun (WGS) entry which is preliminary data.</text>
</comment>
<gene>
    <name evidence="2" type="ORF">V2H41_05640</name>
</gene>
<dbReference type="Proteomes" id="UP001357452">
    <property type="component" value="Unassembled WGS sequence"/>
</dbReference>
<keyword evidence="3" id="KW-1185">Reference proteome</keyword>
<feature type="domain" description="Glycosyl transferase family 1" evidence="1">
    <location>
        <begin position="176"/>
        <end position="314"/>
    </location>
</feature>
<evidence type="ECO:0000313" key="2">
    <source>
        <dbReference type="EMBL" id="MEE6186753.1"/>
    </source>
</evidence>
<keyword evidence="2" id="KW-0328">Glycosyltransferase</keyword>
<dbReference type="CDD" id="cd03801">
    <property type="entry name" value="GT4_PimA-like"/>
    <property type="match status" value="1"/>
</dbReference>
<protein>
    <submittedName>
        <fullName evidence="2">Glycosyltransferase</fullName>
        <ecNumber evidence="2">2.4.-.-</ecNumber>
    </submittedName>
</protein>
<dbReference type="InterPro" id="IPR001296">
    <property type="entry name" value="Glyco_trans_1"/>
</dbReference>
<dbReference type="Pfam" id="PF00534">
    <property type="entry name" value="Glycos_transf_1"/>
    <property type="match status" value="1"/>
</dbReference>
<evidence type="ECO:0000313" key="3">
    <source>
        <dbReference type="Proteomes" id="UP001357452"/>
    </source>
</evidence>
<dbReference type="RefSeq" id="WP_330974163.1">
    <property type="nucleotide sequence ID" value="NZ_JAZGLY010000003.1"/>
</dbReference>
<dbReference type="GO" id="GO:0016757">
    <property type="term" value="F:glycosyltransferase activity"/>
    <property type="evidence" value="ECO:0007669"/>
    <property type="project" value="UniProtKB-KW"/>
</dbReference>
<proteinExistence type="predicted"/>
<organism evidence="2 3">
    <name type="scientific">Niabella digestorum</name>
    <dbReference type="NCBI Taxonomy" id="3117701"/>
    <lineage>
        <taxon>Bacteria</taxon>
        <taxon>Pseudomonadati</taxon>
        <taxon>Bacteroidota</taxon>
        <taxon>Chitinophagia</taxon>
        <taxon>Chitinophagales</taxon>
        <taxon>Chitinophagaceae</taxon>
        <taxon>Niabella</taxon>
    </lineage>
</organism>
<dbReference type="EC" id="2.4.-.-" evidence="2"/>
<sequence length="350" mass="40048">MRSIFFLYAELNPYNVPVFRALTKMGYCLYVIHWDHKKLTPYIPPHIDGVNFLNRSEYDSKEKILGLVEQIQPCIVCTSGWMDPVYNAVAKQIRKRTEIPVIAMIDTQWKGGKQWLNVIFSHFRHRKWFSHILVAGLRQYNYAKKLGFSNQDILNPSLSADVELFSTCSLDGKKEQYPRQFIYIGRLSEEKGLKELIEVWKELYSEIPEWKLLLVGDGPMRMEIETLIKAIPSVTLSSYQPQDRLVEMLENSGCFILPSRYEPWALVIHEAACAGLPIVCTDVCGAVDHFLINGYNGYKCPVGKEGLKTAMKKIAVLNSSELLNFSYRSRELSQRISPSIVASAILSVIK</sequence>
<dbReference type="Gene3D" id="3.40.50.2000">
    <property type="entry name" value="Glycogen Phosphorylase B"/>
    <property type="match status" value="2"/>
</dbReference>
<dbReference type="InterPro" id="IPR050194">
    <property type="entry name" value="Glycosyltransferase_grp1"/>
</dbReference>
<dbReference type="EMBL" id="JAZGLY010000003">
    <property type="protein sequence ID" value="MEE6186753.1"/>
    <property type="molecule type" value="Genomic_DNA"/>
</dbReference>